<dbReference type="RefSeq" id="WP_091503258.1">
    <property type="nucleotide sequence ID" value="NZ_FOLI01000010.1"/>
</dbReference>
<reference evidence="1 2" key="1">
    <citation type="submission" date="2016-10" db="EMBL/GenBank/DDBJ databases">
        <authorList>
            <person name="de Groot N.N."/>
        </authorList>
    </citation>
    <scope>NUCLEOTIDE SEQUENCE [LARGE SCALE GENOMIC DNA]</scope>
    <source>
        <strain evidence="1 2">DSM 19113</strain>
    </source>
</reference>
<sequence length="139" mass="15657">MVDTPDYALYKEVGGYLFDKYGDGSNGGQFFKTFPEFHDYSFNNPMVILGNQSMGQDTPLKGVLVSKPAITIHVFGDIEALEDVQGVKQSIYSYLMQLSAVGEYRVELDPHNLINTVAQEQEDNLRLWHATLDVTFKVN</sequence>
<dbReference type="EMBL" id="FOLI01000010">
    <property type="protein sequence ID" value="SFC22969.1"/>
    <property type="molecule type" value="Genomic_DNA"/>
</dbReference>
<dbReference type="Proteomes" id="UP000199376">
    <property type="component" value="Unassembled WGS sequence"/>
</dbReference>
<proteinExistence type="predicted"/>
<accession>A0A1I1HFN2</accession>
<evidence type="ECO:0000313" key="2">
    <source>
        <dbReference type="Proteomes" id="UP000199376"/>
    </source>
</evidence>
<gene>
    <name evidence="1" type="ORF">SAMN05660453_0009</name>
</gene>
<organism evidence="1 2">
    <name type="scientific">Fructobacillus durionis</name>
    <dbReference type="NCBI Taxonomy" id="283737"/>
    <lineage>
        <taxon>Bacteria</taxon>
        <taxon>Bacillati</taxon>
        <taxon>Bacillota</taxon>
        <taxon>Bacilli</taxon>
        <taxon>Lactobacillales</taxon>
        <taxon>Lactobacillaceae</taxon>
        <taxon>Fructobacillus</taxon>
    </lineage>
</organism>
<keyword evidence="2" id="KW-1185">Reference proteome</keyword>
<dbReference type="STRING" id="283737.SAMN05660453_0009"/>
<evidence type="ECO:0000313" key="1">
    <source>
        <dbReference type="EMBL" id="SFC22969.1"/>
    </source>
</evidence>
<dbReference type="OrthoDB" id="2151835at2"/>
<protein>
    <submittedName>
        <fullName evidence="1">Uncharacterized protein</fullName>
    </submittedName>
</protein>
<name>A0A1I1HFN2_9LACO</name>
<dbReference type="AlphaFoldDB" id="A0A1I1HFN2"/>